<dbReference type="EMBL" id="BPLR01015352">
    <property type="protein sequence ID" value="GIY75508.1"/>
    <property type="molecule type" value="Genomic_DNA"/>
</dbReference>
<evidence type="ECO:0000256" key="1">
    <source>
        <dbReference type="ARBA" id="ARBA00022884"/>
    </source>
</evidence>
<name>A0AAV4VZS7_CAEEX</name>
<evidence type="ECO:0000313" key="3">
    <source>
        <dbReference type="EMBL" id="GIY75508.1"/>
    </source>
</evidence>
<dbReference type="Proteomes" id="UP001054945">
    <property type="component" value="Unassembled WGS sequence"/>
</dbReference>
<gene>
    <name evidence="3" type="ORF">CEXT_318561</name>
</gene>
<sequence>MERKIPDGTIRLNHFRDIGDNQTSGAERIFEICDGLLTVNKIFVGGLRQEVQETELREYFENFGESRKLTSWWTGIPTQCVDLHLSNLMISIL</sequence>
<feature type="domain" description="RRM" evidence="2">
    <location>
        <begin position="42"/>
        <end position="67"/>
    </location>
</feature>
<dbReference type="InterPro" id="IPR000504">
    <property type="entry name" value="RRM_dom"/>
</dbReference>
<comment type="caution">
    <text evidence="3">The sequence shown here is derived from an EMBL/GenBank/DDBJ whole genome shotgun (WGS) entry which is preliminary data.</text>
</comment>
<keyword evidence="1" id="KW-0694">RNA-binding</keyword>
<dbReference type="InterPro" id="IPR035979">
    <property type="entry name" value="RBD_domain_sf"/>
</dbReference>
<dbReference type="SUPFAM" id="SSF54928">
    <property type="entry name" value="RNA-binding domain, RBD"/>
    <property type="match status" value="1"/>
</dbReference>
<dbReference type="GO" id="GO:0003723">
    <property type="term" value="F:RNA binding"/>
    <property type="evidence" value="ECO:0007669"/>
    <property type="project" value="UniProtKB-KW"/>
</dbReference>
<evidence type="ECO:0000259" key="2">
    <source>
        <dbReference type="Pfam" id="PF00076"/>
    </source>
</evidence>
<proteinExistence type="predicted"/>
<dbReference type="AlphaFoldDB" id="A0AAV4VZS7"/>
<reference evidence="3 4" key="1">
    <citation type="submission" date="2021-06" db="EMBL/GenBank/DDBJ databases">
        <title>Caerostris extrusa draft genome.</title>
        <authorList>
            <person name="Kono N."/>
            <person name="Arakawa K."/>
        </authorList>
    </citation>
    <scope>NUCLEOTIDE SEQUENCE [LARGE SCALE GENOMIC DNA]</scope>
</reference>
<accession>A0AAV4VZS7</accession>
<organism evidence="3 4">
    <name type="scientific">Caerostris extrusa</name>
    <name type="common">Bark spider</name>
    <name type="synonym">Caerostris bankana</name>
    <dbReference type="NCBI Taxonomy" id="172846"/>
    <lineage>
        <taxon>Eukaryota</taxon>
        <taxon>Metazoa</taxon>
        <taxon>Ecdysozoa</taxon>
        <taxon>Arthropoda</taxon>
        <taxon>Chelicerata</taxon>
        <taxon>Arachnida</taxon>
        <taxon>Araneae</taxon>
        <taxon>Araneomorphae</taxon>
        <taxon>Entelegynae</taxon>
        <taxon>Araneoidea</taxon>
        <taxon>Araneidae</taxon>
        <taxon>Caerostris</taxon>
    </lineage>
</organism>
<dbReference type="Gene3D" id="3.30.70.330">
    <property type="match status" value="1"/>
</dbReference>
<evidence type="ECO:0000313" key="4">
    <source>
        <dbReference type="Proteomes" id="UP001054945"/>
    </source>
</evidence>
<protein>
    <recommendedName>
        <fullName evidence="2">RRM domain-containing protein</fullName>
    </recommendedName>
</protein>
<dbReference type="Pfam" id="PF00076">
    <property type="entry name" value="RRM_1"/>
    <property type="match status" value="1"/>
</dbReference>
<keyword evidence="4" id="KW-1185">Reference proteome</keyword>
<dbReference type="InterPro" id="IPR012677">
    <property type="entry name" value="Nucleotide-bd_a/b_plait_sf"/>
</dbReference>